<reference evidence="8 9" key="1">
    <citation type="submission" date="2016-02" db="EMBL/GenBank/DDBJ databases">
        <title>Complete genome sequence and transcriptome regulation of the pentose utilising yeast Sugiyamaella lignohabitans.</title>
        <authorList>
            <person name="Bellasio M."/>
            <person name="Peymann A."/>
            <person name="Valli M."/>
            <person name="Sipitzky M."/>
            <person name="Graf A."/>
            <person name="Sauer M."/>
            <person name="Marx H."/>
            <person name="Mattanovich D."/>
        </authorList>
    </citation>
    <scope>NUCLEOTIDE SEQUENCE [LARGE SCALE GENOMIC DNA]</scope>
    <source>
        <strain evidence="8 9">CBS 10342</strain>
    </source>
</reference>
<name>A0A167F5J2_9ASCO</name>
<evidence type="ECO:0000313" key="9">
    <source>
        <dbReference type="Proteomes" id="UP000189580"/>
    </source>
</evidence>
<evidence type="ECO:0000259" key="7">
    <source>
        <dbReference type="PROSITE" id="PS50190"/>
    </source>
</evidence>
<dbReference type="FunFam" id="1.10.220.20:FF:000002">
    <property type="entry name" value="Brefeldin A-inhibited guanine nucleotide-exchange protein 1"/>
    <property type="match status" value="1"/>
</dbReference>
<dbReference type="Gene3D" id="1.10.220.20">
    <property type="match status" value="1"/>
</dbReference>
<comment type="subcellular location">
    <subcellularLocation>
        <location evidence="5">Cytoplasmic vesicle</location>
        <location evidence="5">COPI-coated vesicle membrane</location>
    </subcellularLocation>
</comment>
<evidence type="ECO:0000256" key="3">
    <source>
        <dbReference type="ARBA" id="ARBA00022927"/>
    </source>
</evidence>
<feature type="region of interest" description="Disordered" evidence="6">
    <location>
        <begin position="485"/>
        <end position="512"/>
    </location>
</feature>
<dbReference type="Pfam" id="PF01369">
    <property type="entry name" value="Sec7"/>
    <property type="match status" value="1"/>
</dbReference>
<dbReference type="PROSITE" id="PS50190">
    <property type="entry name" value="SEC7"/>
    <property type="match status" value="1"/>
</dbReference>
<keyword evidence="4" id="KW-0472">Membrane</keyword>
<dbReference type="Gene3D" id="1.10.1000.11">
    <property type="entry name" value="Arf Nucleotide-binding Site Opener,domain 2"/>
    <property type="match status" value="1"/>
</dbReference>
<dbReference type="Pfam" id="PF12783">
    <property type="entry name" value="Sec7-like_HUS"/>
    <property type="match status" value="1"/>
</dbReference>
<dbReference type="Pfam" id="PF16213">
    <property type="entry name" value="DCB"/>
    <property type="match status" value="1"/>
</dbReference>
<evidence type="ECO:0000256" key="5">
    <source>
        <dbReference type="ARBA" id="ARBA00060451"/>
    </source>
</evidence>
<dbReference type="GO" id="GO:0032012">
    <property type="term" value="P:regulation of ARF protein signal transduction"/>
    <property type="evidence" value="ECO:0007669"/>
    <property type="project" value="InterPro"/>
</dbReference>
<evidence type="ECO:0000256" key="4">
    <source>
        <dbReference type="ARBA" id="ARBA00023136"/>
    </source>
</evidence>
<dbReference type="KEGG" id="slb:AWJ20_2467"/>
<gene>
    <name evidence="8" type="primary">SEC7</name>
    <name evidence="8" type="ORF">AWJ20_2467</name>
</gene>
<dbReference type="SMART" id="SM00222">
    <property type="entry name" value="Sec7"/>
    <property type="match status" value="1"/>
</dbReference>
<dbReference type="InterPro" id="IPR032691">
    <property type="entry name" value="Mon2/Sec7/BIG1-like_HUS"/>
</dbReference>
<keyword evidence="3" id="KW-0653">Protein transport</keyword>
<dbReference type="InterPro" id="IPR023394">
    <property type="entry name" value="Sec7_C_sf"/>
</dbReference>
<evidence type="ECO:0000256" key="1">
    <source>
        <dbReference type="ARBA" id="ARBA00022448"/>
    </source>
</evidence>
<organism evidence="8 9">
    <name type="scientific">Sugiyamaella lignohabitans</name>
    <dbReference type="NCBI Taxonomy" id="796027"/>
    <lineage>
        <taxon>Eukaryota</taxon>
        <taxon>Fungi</taxon>
        <taxon>Dikarya</taxon>
        <taxon>Ascomycota</taxon>
        <taxon>Saccharomycotina</taxon>
        <taxon>Dipodascomycetes</taxon>
        <taxon>Dipodascales</taxon>
        <taxon>Trichomonascaceae</taxon>
        <taxon>Sugiyamaella</taxon>
    </lineage>
</organism>
<protein>
    <submittedName>
        <fullName evidence="8">Arf family guanine nucleotide exchange factor SEC7</fullName>
    </submittedName>
</protein>
<feature type="domain" description="SEC7" evidence="7">
    <location>
        <begin position="516"/>
        <end position="704"/>
    </location>
</feature>
<feature type="compositionally biased region" description="Polar residues" evidence="6">
    <location>
        <begin position="498"/>
        <end position="512"/>
    </location>
</feature>
<dbReference type="InterPro" id="IPR000904">
    <property type="entry name" value="Sec7_dom"/>
</dbReference>
<dbReference type="OrthoDB" id="18431at2759"/>
<dbReference type="InterPro" id="IPR032629">
    <property type="entry name" value="DCB_dom"/>
</dbReference>
<proteinExistence type="predicted"/>
<evidence type="ECO:0000256" key="6">
    <source>
        <dbReference type="SAM" id="MobiDB-lite"/>
    </source>
</evidence>
<evidence type="ECO:0000313" key="8">
    <source>
        <dbReference type="EMBL" id="ANB14854.1"/>
    </source>
</evidence>
<dbReference type="Proteomes" id="UP000189580">
    <property type="component" value="Chromosome b"/>
</dbReference>
<feature type="compositionally biased region" description="Polar residues" evidence="6">
    <location>
        <begin position="161"/>
        <end position="171"/>
    </location>
</feature>
<dbReference type="Pfam" id="PF09324">
    <property type="entry name" value="Sec7-like_HDS"/>
    <property type="match status" value="1"/>
</dbReference>
<dbReference type="RefSeq" id="XP_018737331.1">
    <property type="nucleotide sequence ID" value="XM_018879412.1"/>
</dbReference>
<dbReference type="FunFam" id="1.10.1000.11:FF:000003">
    <property type="entry name" value="Brefeldin A-inhibited guanine nucleotide-exchange protein 1"/>
    <property type="match status" value="1"/>
</dbReference>
<dbReference type="InterPro" id="IPR035999">
    <property type="entry name" value="Sec7_dom_sf"/>
</dbReference>
<keyword evidence="2" id="KW-0963">Cytoplasm</keyword>
<dbReference type="GeneID" id="30034381"/>
<keyword evidence="1" id="KW-0813">Transport</keyword>
<dbReference type="EMBL" id="CP014503">
    <property type="protein sequence ID" value="ANB14854.1"/>
    <property type="molecule type" value="Genomic_DNA"/>
</dbReference>
<sequence length="1126" mass="126121">MDCIGKLFTYAYFQDPEPPEVDSESGITPPPTIPLVDRVAASICETFKTEDIDARVELQIIKALLAAVINDKLFVHGKILLNSIRKIYFISVRSLSQANQGVAQAALTQMVDKVFERVKKFINLSTRSNKSSSLDVSSLRNGSVASTTSAGEESTPELTLRSMTQKTTSQRHSIEDDRIAKDESLELNVDDAGADSNDLMIKDAFLVFRTMCMLTEKPLEDDGTNLKSQAVRTKLLTLHLVHTILKTHMSVFTCNNLYIKSSNKGDEKFVIAIKDYVCSMLARNAASISSPVFEISAEILWLIWSNLRSQFKKEISVFLVEIYFPILEMKTSTVHQKQYFLSILQRVCNDPRALVEIYLNYDCDRNAPVNVFEHIIDVLVKMAVTPVHMTQMQLQNYYEAKTKHQVLATYNLSLPPALAIASLAGQSHVEASAQYPMEYSLKMVALDSLVAVLRSLLTWSQRGIAAALTTNSTSHDALSELNGAVGDSNVDLDETPSGAATPNLSNGKGFSDDPSQFESLKHRKAALSGAVREFNFKPKRGLERLIREGFISSKEPIEVAKFLLNTEGLDKATIGDFLGDDDPYHISIMHEFVDLMDFKGLSFVDALRRFLQGFRLPGEAQKIDRYMLKFAERYISDNPGVFSNADTPYILAYSVIMLNTDLHSPEIKQRMTTEEFIRNNRGINDSANLPDEFLLNIYHEIQTNEIKLLSEQHAALLSSGGTQGGSFAANFGLTLAAVGRDLQREAYMQASKEMSSKTEQLFKRLISSEDGRNKDNEFYIASHIEHVKPMFEFAWMSCLAGLSGPFQESEEADVVRLCMEGLRLAIRIACLFDVELARISFVSALANFTNLQSLSEMKLKNVEAVKVLLTTALSEGNMLKSSWKDVLTCISQLERFQLIASGIEAKSIPDVTNARFASRESVDRVRSFGSPANFRAAVFNPEVGRELQSSTIEVDMDKIFTQSSQLSGDGIVEFVKALTAVSSEEIQSSGNSDHPRMFSLQKMVDVSYYNMERIRVEWSQLWVIMGDQFNKMGSHENANVVSFALDSLRQLSLRFFDLEELSHFKFQKDFLKPFEYTMVHNNDKAAKELVLECLQQMILAKSDRIKSGWSAMFGVFSKASNVEYGM</sequence>
<dbReference type="CDD" id="cd00171">
    <property type="entry name" value="Sec7"/>
    <property type="match status" value="1"/>
</dbReference>
<dbReference type="GO" id="GO:0005085">
    <property type="term" value="F:guanyl-nucleotide exchange factor activity"/>
    <property type="evidence" value="ECO:0007669"/>
    <property type="project" value="InterPro"/>
</dbReference>
<dbReference type="AlphaFoldDB" id="A0A167F5J2"/>
<dbReference type="GO" id="GO:0015031">
    <property type="term" value="P:protein transport"/>
    <property type="evidence" value="ECO:0007669"/>
    <property type="project" value="UniProtKB-KW"/>
</dbReference>
<dbReference type="InterPro" id="IPR015403">
    <property type="entry name" value="Mon2/Sec7/BIG1-like_HDS"/>
</dbReference>
<dbReference type="SUPFAM" id="SSF48425">
    <property type="entry name" value="Sec7 domain"/>
    <property type="match status" value="1"/>
</dbReference>
<feature type="region of interest" description="Disordered" evidence="6">
    <location>
        <begin position="145"/>
        <end position="175"/>
    </location>
</feature>
<keyword evidence="9" id="KW-1185">Reference proteome</keyword>
<dbReference type="PANTHER" id="PTHR10663">
    <property type="entry name" value="GUANYL-NUCLEOTIDE EXCHANGE FACTOR"/>
    <property type="match status" value="1"/>
</dbReference>
<accession>A0A167F5J2</accession>
<dbReference type="GO" id="GO:0030663">
    <property type="term" value="C:COPI-coated vesicle membrane"/>
    <property type="evidence" value="ECO:0007669"/>
    <property type="project" value="UniProtKB-SubCell"/>
</dbReference>
<dbReference type="PANTHER" id="PTHR10663:SF375">
    <property type="entry name" value="LD29171P"/>
    <property type="match status" value="1"/>
</dbReference>
<evidence type="ECO:0000256" key="2">
    <source>
        <dbReference type="ARBA" id="ARBA00022490"/>
    </source>
</evidence>